<keyword evidence="3" id="KW-1185">Reference proteome</keyword>
<dbReference type="InterPro" id="IPR025272">
    <property type="entry name" value="SocA_Panacea"/>
</dbReference>
<evidence type="ECO:0000313" key="2">
    <source>
        <dbReference type="EMBL" id="WFM83201.1"/>
    </source>
</evidence>
<gene>
    <name evidence="2" type="ORF">P7079_07360</name>
</gene>
<organism evidence="2 3">
    <name type="scientific">Arcanobacterium canis</name>
    <dbReference type="NCBI Taxonomy" id="999183"/>
    <lineage>
        <taxon>Bacteria</taxon>
        <taxon>Bacillati</taxon>
        <taxon>Actinomycetota</taxon>
        <taxon>Actinomycetes</taxon>
        <taxon>Actinomycetales</taxon>
        <taxon>Actinomycetaceae</taxon>
        <taxon>Arcanobacterium</taxon>
    </lineage>
</organism>
<feature type="domain" description="Antitoxin SocA-like Panacea" evidence="1">
    <location>
        <begin position="27"/>
        <end position="125"/>
    </location>
</feature>
<name>A0ABY8G1D0_9ACTO</name>
<protein>
    <submittedName>
        <fullName evidence="2">DUF4065 domain-containing protein</fullName>
    </submittedName>
</protein>
<dbReference type="RefSeq" id="WP_278012626.1">
    <property type="nucleotide sequence ID" value="NZ_CP121208.1"/>
</dbReference>
<proteinExistence type="predicted"/>
<dbReference type="Pfam" id="PF13274">
    <property type="entry name" value="SocA_Panacea"/>
    <property type="match status" value="1"/>
</dbReference>
<evidence type="ECO:0000313" key="3">
    <source>
        <dbReference type="Proteomes" id="UP001215216"/>
    </source>
</evidence>
<dbReference type="EMBL" id="CP121208">
    <property type="protein sequence ID" value="WFM83201.1"/>
    <property type="molecule type" value="Genomic_DNA"/>
</dbReference>
<evidence type="ECO:0000259" key="1">
    <source>
        <dbReference type="Pfam" id="PF13274"/>
    </source>
</evidence>
<accession>A0ABY8G1D0</accession>
<sequence length="199" mass="22908">MSQRSVFAVAADIFRISGSEYIPSVKLQKLVYYVFGWYGRLTGEELFGQTFYAMKHGPVVSELLSSHAGKTRVTRDLMEVASDDFQDMPQKEDLYYEQVLRAVLGFYDQFDQWALRDLSHQETVWIDAWESRQGERGDLDRAEIIRYFLARKDVPESLIKLLPVPQVTYLSGLDAEGLEAIHGEYPRDFIQSLRSIPVA</sequence>
<dbReference type="Proteomes" id="UP001215216">
    <property type="component" value="Chromosome"/>
</dbReference>
<reference evidence="2 3" key="1">
    <citation type="submission" date="2023-03" db="EMBL/GenBank/DDBJ databases">
        <title>Complete genome of Arcanobacterium canis strain DSM 25104 isolated in 2010 from a canine otitis externa in Germany.</title>
        <authorList>
            <person name="Borowiak M."/>
            <person name="Kreitlow A."/>
            <person name="Malorny B."/>
            <person name="Laemmler C."/>
            <person name="Prenger-Berninghoff E."/>
            <person name="Ploetz M."/>
            <person name="Abdulmawjood A."/>
        </authorList>
    </citation>
    <scope>NUCLEOTIDE SEQUENCE [LARGE SCALE GENOMIC DNA]</scope>
    <source>
        <strain evidence="2 3">DSM 25104</strain>
    </source>
</reference>